<dbReference type="SUPFAM" id="SSF51445">
    <property type="entry name" value="(Trans)glycosidases"/>
    <property type="match status" value="1"/>
</dbReference>
<dbReference type="PROSITE" id="PS51318">
    <property type="entry name" value="TAT"/>
    <property type="match status" value="1"/>
</dbReference>
<reference evidence="1 2" key="1">
    <citation type="submission" date="2023-11" db="EMBL/GenBank/DDBJ databases">
        <authorList>
            <person name="Xu M."/>
            <person name="Jiang T."/>
        </authorList>
    </citation>
    <scope>NUCLEOTIDE SEQUENCE [LARGE SCALE GENOMIC DNA]</scope>
    <source>
        <strain evidence="1 2">SD</strain>
    </source>
</reference>
<dbReference type="RefSeq" id="WP_319952382.1">
    <property type="nucleotide sequence ID" value="NZ_JAXAVX010000001.1"/>
</dbReference>
<proteinExistence type="predicted"/>
<organism evidence="1 2">
    <name type="scientific">Patulibacter brassicae</name>
    <dbReference type="NCBI Taxonomy" id="1705717"/>
    <lineage>
        <taxon>Bacteria</taxon>
        <taxon>Bacillati</taxon>
        <taxon>Actinomycetota</taxon>
        <taxon>Thermoleophilia</taxon>
        <taxon>Solirubrobacterales</taxon>
        <taxon>Patulibacteraceae</taxon>
        <taxon>Patulibacter</taxon>
    </lineage>
</organism>
<dbReference type="Proteomes" id="UP001277761">
    <property type="component" value="Unassembled WGS sequence"/>
</dbReference>
<dbReference type="InterPro" id="IPR017853">
    <property type="entry name" value="GH"/>
</dbReference>
<dbReference type="EMBL" id="JAXAVX010000001">
    <property type="protein sequence ID" value="MDX8150231.1"/>
    <property type="molecule type" value="Genomic_DNA"/>
</dbReference>
<dbReference type="Gene3D" id="3.20.20.80">
    <property type="entry name" value="Glycosidases"/>
    <property type="match status" value="1"/>
</dbReference>
<sequence length="369" mass="41490">MRRPAPSPRRTAPRRAWLALAIVTALLGGLAAPGAASARMAKGLQDVRMAFSGDPALRASFWRAAHAARVTRVRVLVNWDGAQRTIDPGTAAVLRRTAEEGRDRAGARLLIGIYAPINRQRATPRRITSSLIDAYGSFAASVAEAMDGLPVAAFITWNEPNFRSMWPLNQPRRWVTLSNRGYAAYKRVRPSVPVLVGEMAPNARTRNARNPGAFLREALCVTSRYRLRSRSASCRRARLRADGFALHTHDFTHPPTKRSRTRDAWTMGNLPYAMVELRRLARAGRMPAKAARNVHITEFAYRTRGSSRTPTSRAARYLRQAWSYAKRRKVRSFTWYQLRDPGTGHEWQSGLLTFGGQSRATWRTFRGLR</sequence>
<comment type="caution">
    <text evidence="1">The sequence shown here is derived from an EMBL/GenBank/DDBJ whole genome shotgun (WGS) entry which is preliminary data.</text>
</comment>
<name>A0ABU4VEK5_9ACTN</name>
<accession>A0ABU4VEK5</accession>
<evidence type="ECO:0000313" key="2">
    <source>
        <dbReference type="Proteomes" id="UP001277761"/>
    </source>
</evidence>
<dbReference type="InterPro" id="IPR006311">
    <property type="entry name" value="TAT_signal"/>
</dbReference>
<protein>
    <recommendedName>
        <fullName evidence="3">Cellulase family glycosylhydrolase</fullName>
    </recommendedName>
</protein>
<evidence type="ECO:0008006" key="3">
    <source>
        <dbReference type="Google" id="ProtNLM"/>
    </source>
</evidence>
<gene>
    <name evidence="1" type="ORF">SK069_01370</name>
</gene>
<evidence type="ECO:0000313" key="1">
    <source>
        <dbReference type="EMBL" id="MDX8150231.1"/>
    </source>
</evidence>
<keyword evidence="2" id="KW-1185">Reference proteome</keyword>